<feature type="transmembrane region" description="Helical" evidence="1">
    <location>
        <begin position="6"/>
        <end position="27"/>
    </location>
</feature>
<keyword evidence="1" id="KW-0472">Membrane</keyword>
<comment type="caution">
    <text evidence="2">The sequence shown here is derived from an EMBL/GenBank/DDBJ whole genome shotgun (WGS) entry which is preliminary data.</text>
</comment>
<keyword evidence="3" id="KW-1185">Reference proteome</keyword>
<dbReference type="EMBL" id="JAGGKX010000012">
    <property type="protein sequence ID" value="MBP1970374.1"/>
    <property type="molecule type" value="Genomic_DNA"/>
</dbReference>
<gene>
    <name evidence="2" type="ORF">J2Z83_002492</name>
</gene>
<organism evidence="2 3">
    <name type="scientific">Virgibacillus natechei</name>
    <dbReference type="NCBI Taxonomy" id="1216297"/>
    <lineage>
        <taxon>Bacteria</taxon>
        <taxon>Bacillati</taxon>
        <taxon>Bacillota</taxon>
        <taxon>Bacilli</taxon>
        <taxon>Bacillales</taxon>
        <taxon>Bacillaceae</taxon>
        <taxon>Virgibacillus</taxon>
    </lineage>
</organism>
<feature type="transmembrane region" description="Helical" evidence="1">
    <location>
        <begin position="71"/>
        <end position="91"/>
    </location>
</feature>
<keyword evidence="1" id="KW-1133">Transmembrane helix</keyword>
<dbReference type="NCBIfam" id="TIGR02893">
    <property type="entry name" value="spore_yabQ"/>
    <property type="match status" value="1"/>
</dbReference>
<accession>A0ABS4IK37</accession>
<keyword evidence="1" id="KW-0812">Transmembrane</keyword>
<reference evidence="2 3" key="1">
    <citation type="submission" date="2021-03" db="EMBL/GenBank/DDBJ databases">
        <title>Genomic Encyclopedia of Type Strains, Phase IV (KMG-IV): sequencing the most valuable type-strain genomes for metagenomic binning, comparative biology and taxonomic classification.</title>
        <authorList>
            <person name="Goeker M."/>
        </authorList>
    </citation>
    <scope>NUCLEOTIDE SEQUENCE [LARGE SCALE GENOMIC DNA]</scope>
    <source>
        <strain evidence="2 3">DSM 25609</strain>
    </source>
</reference>
<sequence>MTLSIQFMTMIAMVLSGFYLGIIQETFRRFTLYWEKRVIFSYFMEVCFWLTQTVILFYVLFRLNGGEFRLYIVAAGLLGFAMYQVFAARIYKRILERIIRTTAAIYQFFARMVQAIIITPIQWIVKLLIRSVLVLAGLLGSILLFIGKLIIVPIKWVLQLIYRLLPEKVQNFIFKIAGFYSTMKNIYIKCVKYIKSKRR</sequence>
<evidence type="ECO:0000313" key="2">
    <source>
        <dbReference type="EMBL" id="MBP1970374.1"/>
    </source>
</evidence>
<evidence type="ECO:0000313" key="3">
    <source>
        <dbReference type="Proteomes" id="UP001519345"/>
    </source>
</evidence>
<proteinExistence type="predicted"/>
<feature type="transmembrane region" description="Helical" evidence="1">
    <location>
        <begin position="131"/>
        <end position="158"/>
    </location>
</feature>
<feature type="transmembrane region" description="Helical" evidence="1">
    <location>
        <begin position="103"/>
        <end position="125"/>
    </location>
</feature>
<feature type="transmembrane region" description="Helical" evidence="1">
    <location>
        <begin position="39"/>
        <end position="59"/>
    </location>
</feature>
<dbReference type="Pfam" id="PF09578">
    <property type="entry name" value="Spore_YabQ"/>
    <property type="match status" value="1"/>
</dbReference>
<evidence type="ECO:0000256" key="1">
    <source>
        <dbReference type="SAM" id="Phobius"/>
    </source>
</evidence>
<dbReference type="Proteomes" id="UP001519345">
    <property type="component" value="Unassembled WGS sequence"/>
</dbReference>
<name>A0ABS4IK37_9BACI</name>
<protein>
    <submittedName>
        <fullName evidence="2">Spore cortex biosynthesis protein YabQ</fullName>
    </submittedName>
</protein>
<dbReference type="RefSeq" id="WP_209463509.1">
    <property type="nucleotide sequence ID" value="NZ_CP110224.1"/>
</dbReference>
<dbReference type="InterPro" id="IPR019074">
    <property type="entry name" value="YabQ"/>
</dbReference>